<accession>A0A9X8RE73</accession>
<evidence type="ECO:0000313" key="2">
    <source>
        <dbReference type="Proteomes" id="UP000185829"/>
    </source>
</evidence>
<gene>
    <name evidence="1" type="ORF">SAMN05878482_11197</name>
</gene>
<dbReference type="InterPro" id="IPR036638">
    <property type="entry name" value="HLH_DNA-bd_sf"/>
</dbReference>
<organism evidence="1 2">
    <name type="scientific">Peribacillus simplex</name>
    <dbReference type="NCBI Taxonomy" id="1478"/>
    <lineage>
        <taxon>Bacteria</taxon>
        <taxon>Bacillati</taxon>
        <taxon>Bacillota</taxon>
        <taxon>Bacilli</taxon>
        <taxon>Bacillales</taxon>
        <taxon>Bacillaceae</taxon>
        <taxon>Peribacillus</taxon>
    </lineage>
</organism>
<dbReference type="Gene3D" id="4.10.280.10">
    <property type="entry name" value="Helix-loop-helix DNA-binding domain"/>
    <property type="match status" value="1"/>
</dbReference>
<dbReference type="RefSeq" id="WP_076372277.1">
    <property type="nucleotide sequence ID" value="NZ_FTMX01000011.1"/>
</dbReference>
<proteinExistence type="predicted"/>
<comment type="caution">
    <text evidence="1">The sequence shown here is derived from an EMBL/GenBank/DDBJ whole genome shotgun (WGS) entry which is preliminary data.</text>
</comment>
<dbReference type="AlphaFoldDB" id="A0A9X8RE73"/>
<dbReference type="InterPro" id="IPR018540">
    <property type="entry name" value="Spo0E-like"/>
</dbReference>
<protein>
    <submittedName>
        <fullName evidence="1">Spo0E like sporulation regulatory protein</fullName>
    </submittedName>
</protein>
<sequence>MILKTVLELSKMINGHRQDMYVLTKIKGTSHPEVIKVSQQLDEDIIRLQNIIGEINPRHQTLIR</sequence>
<evidence type="ECO:0000313" key="1">
    <source>
        <dbReference type="EMBL" id="SIS06577.1"/>
    </source>
</evidence>
<dbReference type="Proteomes" id="UP000185829">
    <property type="component" value="Unassembled WGS sequence"/>
</dbReference>
<dbReference type="GO" id="GO:0046983">
    <property type="term" value="F:protein dimerization activity"/>
    <property type="evidence" value="ECO:0007669"/>
    <property type="project" value="InterPro"/>
</dbReference>
<dbReference type="InterPro" id="IPR037208">
    <property type="entry name" value="Spo0E-like_sf"/>
</dbReference>
<dbReference type="GO" id="GO:0043937">
    <property type="term" value="P:regulation of sporulation"/>
    <property type="evidence" value="ECO:0007669"/>
    <property type="project" value="InterPro"/>
</dbReference>
<dbReference type="EMBL" id="FTMX01000011">
    <property type="protein sequence ID" value="SIS06577.1"/>
    <property type="molecule type" value="Genomic_DNA"/>
</dbReference>
<dbReference type="SUPFAM" id="SSF140500">
    <property type="entry name" value="BAS1536-like"/>
    <property type="match status" value="1"/>
</dbReference>
<reference evidence="1 2" key="1">
    <citation type="submission" date="2017-01" db="EMBL/GenBank/DDBJ databases">
        <authorList>
            <person name="Varghese N."/>
            <person name="Submissions S."/>
        </authorList>
    </citation>
    <scope>NUCLEOTIDE SEQUENCE [LARGE SCALE GENOMIC DNA]</scope>
    <source>
        <strain evidence="1 2">RUG2-6</strain>
    </source>
</reference>
<dbReference type="Pfam" id="PF09388">
    <property type="entry name" value="SpoOE-like"/>
    <property type="match status" value="1"/>
</dbReference>
<name>A0A9X8RE73_9BACI</name>